<dbReference type="RefSeq" id="WP_344170307.1">
    <property type="nucleotide sequence ID" value="NZ_BAAARY010000005.1"/>
</dbReference>
<keyword evidence="2" id="KW-0472">Membrane</keyword>
<dbReference type="Proteomes" id="UP001499978">
    <property type="component" value="Unassembled WGS sequence"/>
</dbReference>
<sequence length="183" mass="19587">MQTPLPPSPHPPRQPRPPRQRGVAPPAAATPWNRQRVLLGVLAGAVILMLVGGLGVAVTLWDRANPPAASVPDAAVDNYLRVLLVDRDLPASRELACPDVARLAAIEDLLDEARDREREFQVAVRVSWGALAVSQDGAALASVETDLTVAGLAEGQVRSSSVESWRFGLIWDGQWRVCGANPV</sequence>
<keyword evidence="2" id="KW-0812">Transmembrane</keyword>
<organism evidence="3 4">
    <name type="scientific">Pilimelia columellifera subsp. columellifera</name>
    <dbReference type="NCBI Taxonomy" id="706583"/>
    <lineage>
        <taxon>Bacteria</taxon>
        <taxon>Bacillati</taxon>
        <taxon>Actinomycetota</taxon>
        <taxon>Actinomycetes</taxon>
        <taxon>Micromonosporales</taxon>
        <taxon>Micromonosporaceae</taxon>
        <taxon>Pilimelia</taxon>
    </lineage>
</organism>
<keyword evidence="2" id="KW-1133">Transmembrane helix</keyword>
<comment type="caution">
    <text evidence="3">The sequence shown here is derived from an EMBL/GenBank/DDBJ whole genome shotgun (WGS) entry which is preliminary data.</text>
</comment>
<gene>
    <name evidence="3" type="ORF">GCM10010201_14920</name>
</gene>
<dbReference type="EMBL" id="BAAARY010000005">
    <property type="protein sequence ID" value="GAA2518887.1"/>
    <property type="molecule type" value="Genomic_DNA"/>
</dbReference>
<feature type="transmembrane region" description="Helical" evidence="2">
    <location>
        <begin position="37"/>
        <end position="61"/>
    </location>
</feature>
<proteinExistence type="predicted"/>
<evidence type="ECO:0000313" key="3">
    <source>
        <dbReference type="EMBL" id="GAA2518887.1"/>
    </source>
</evidence>
<evidence type="ECO:0000313" key="4">
    <source>
        <dbReference type="Proteomes" id="UP001499978"/>
    </source>
</evidence>
<reference evidence="3 4" key="1">
    <citation type="journal article" date="2019" name="Int. J. Syst. Evol. Microbiol.">
        <title>The Global Catalogue of Microorganisms (GCM) 10K type strain sequencing project: providing services to taxonomists for standard genome sequencing and annotation.</title>
        <authorList>
            <consortium name="The Broad Institute Genomics Platform"/>
            <consortium name="The Broad Institute Genome Sequencing Center for Infectious Disease"/>
            <person name="Wu L."/>
            <person name="Ma J."/>
        </authorList>
    </citation>
    <scope>NUCLEOTIDE SEQUENCE [LARGE SCALE GENOMIC DNA]</scope>
    <source>
        <strain evidence="3 4">JCM 3367</strain>
    </source>
</reference>
<feature type="region of interest" description="Disordered" evidence="1">
    <location>
        <begin position="1"/>
        <end position="27"/>
    </location>
</feature>
<protein>
    <submittedName>
        <fullName evidence="3">Uncharacterized protein</fullName>
    </submittedName>
</protein>
<accession>A0ABN3NCH1</accession>
<evidence type="ECO:0000256" key="2">
    <source>
        <dbReference type="SAM" id="Phobius"/>
    </source>
</evidence>
<feature type="compositionally biased region" description="Pro residues" evidence="1">
    <location>
        <begin position="1"/>
        <end position="17"/>
    </location>
</feature>
<keyword evidence="4" id="KW-1185">Reference proteome</keyword>
<evidence type="ECO:0000256" key="1">
    <source>
        <dbReference type="SAM" id="MobiDB-lite"/>
    </source>
</evidence>
<name>A0ABN3NCH1_9ACTN</name>